<gene>
    <name evidence="9" type="ORF">A1O1_05923</name>
</gene>
<keyword evidence="10" id="KW-1185">Reference proteome</keyword>
<dbReference type="GeneID" id="19160796"/>
<dbReference type="OrthoDB" id="10050372at2759"/>
<proteinExistence type="inferred from homology"/>
<dbReference type="GO" id="GO:0005634">
    <property type="term" value="C:nucleus"/>
    <property type="evidence" value="ECO:0007669"/>
    <property type="project" value="UniProtKB-SubCell"/>
</dbReference>
<dbReference type="STRING" id="1182541.W9YTF0"/>
<keyword evidence="5" id="KW-0539">Nucleus</keyword>
<feature type="region of interest" description="Disordered" evidence="8">
    <location>
        <begin position="181"/>
        <end position="203"/>
    </location>
</feature>
<sequence>MSDSLDEEIAQVRAEIQALTQRRKLLASSLLSTTKVQSRLSRLRDTADSAAPNPNIVALLETATTRSQYNVHRLAFGATSFPFHDPSPELQSKNPLLGIRIDICDRTGRFDSPYYIFCVRTGTGTGTGTGNGNGNRNRNGTGDGRTSDDDLRIHRHTIPALVPLQDYEKRYLPLPDEGYGSAEDSIMTTANNEGDNDGPRTQDLHGLVERVRHDLIAWRLRQEAIDLLREELGLPIPKAKSHDIPNPNEDSKSMKQNIPDDDDDNDDPEDENMDGSDDDGASHDPVGLFGVREFSAVSVDARQIRIIWADGRVARLRITEEGRIEKVVVIGLDGRMRDQERILMDGIPMLRELGERLEEVERHQNALTRRRHS</sequence>
<feature type="compositionally biased region" description="Acidic residues" evidence="8">
    <location>
        <begin position="259"/>
        <end position="279"/>
    </location>
</feature>
<keyword evidence="4" id="KW-0158">Chromosome</keyword>
<dbReference type="HOGENOM" id="CLU_042556_0_0_1"/>
<comment type="similarity">
    <text evidence="3">Belongs to the CENP-O/MCM21 family.</text>
</comment>
<dbReference type="EMBL" id="AMWN01000005">
    <property type="protein sequence ID" value="EXJ85559.1"/>
    <property type="molecule type" value="Genomic_DNA"/>
</dbReference>
<evidence type="ECO:0000256" key="7">
    <source>
        <dbReference type="SAM" id="Coils"/>
    </source>
</evidence>
<evidence type="ECO:0000256" key="5">
    <source>
        <dbReference type="ARBA" id="ARBA00023242"/>
    </source>
</evidence>
<evidence type="ECO:0000256" key="4">
    <source>
        <dbReference type="ARBA" id="ARBA00022454"/>
    </source>
</evidence>
<dbReference type="Pfam" id="PF09496">
    <property type="entry name" value="CENP-O"/>
    <property type="match status" value="1"/>
</dbReference>
<evidence type="ECO:0000256" key="6">
    <source>
        <dbReference type="ARBA" id="ARBA00023328"/>
    </source>
</evidence>
<evidence type="ECO:0000256" key="1">
    <source>
        <dbReference type="ARBA" id="ARBA00004123"/>
    </source>
</evidence>
<name>W9YTF0_9EURO</name>
<comment type="subcellular location">
    <subcellularLocation>
        <location evidence="2">Chromosome</location>
        <location evidence="2">Centromere</location>
    </subcellularLocation>
    <subcellularLocation>
        <location evidence="1">Nucleus</location>
    </subcellularLocation>
</comment>
<dbReference type="AlphaFoldDB" id="W9YTF0"/>
<evidence type="ECO:0000313" key="10">
    <source>
        <dbReference type="Proteomes" id="UP000019484"/>
    </source>
</evidence>
<dbReference type="eggNOG" id="ENOG502SCC4">
    <property type="taxonomic scope" value="Eukaryota"/>
</dbReference>
<organism evidence="9 10">
    <name type="scientific">Capronia coronata CBS 617.96</name>
    <dbReference type="NCBI Taxonomy" id="1182541"/>
    <lineage>
        <taxon>Eukaryota</taxon>
        <taxon>Fungi</taxon>
        <taxon>Dikarya</taxon>
        <taxon>Ascomycota</taxon>
        <taxon>Pezizomycotina</taxon>
        <taxon>Eurotiomycetes</taxon>
        <taxon>Chaetothyriomycetidae</taxon>
        <taxon>Chaetothyriales</taxon>
        <taxon>Herpotrichiellaceae</taxon>
        <taxon>Capronia</taxon>
    </lineage>
</organism>
<evidence type="ECO:0000256" key="3">
    <source>
        <dbReference type="ARBA" id="ARBA00007321"/>
    </source>
</evidence>
<reference evidence="9 10" key="1">
    <citation type="submission" date="2013-03" db="EMBL/GenBank/DDBJ databases">
        <title>The Genome Sequence of Capronia coronata CBS 617.96.</title>
        <authorList>
            <consortium name="The Broad Institute Genomics Platform"/>
            <person name="Cuomo C."/>
            <person name="de Hoog S."/>
            <person name="Gorbushina A."/>
            <person name="Walker B."/>
            <person name="Young S.K."/>
            <person name="Zeng Q."/>
            <person name="Gargeya S."/>
            <person name="Fitzgerald M."/>
            <person name="Haas B."/>
            <person name="Abouelleil A."/>
            <person name="Allen A.W."/>
            <person name="Alvarado L."/>
            <person name="Arachchi H.M."/>
            <person name="Berlin A.M."/>
            <person name="Chapman S.B."/>
            <person name="Gainer-Dewar J."/>
            <person name="Goldberg J."/>
            <person name="Griggs A."/>
            <person name="Gujja S."/>
            <person name="Hansen M."/>
            <person name="Howarth C."/>
            <person name="Imamovic A."/>
            <person name="Ireland A."/>
            <person name="Larimer J."/>
            <person name="McCowan C."/>
            <person name="Murphy C."/>
            <person name="Pearson M."/>
            <person name="Poon T.W."/>
            <person name="Priest M."/>
            <person name="Roberts A."/>
            <person name="Saif S."/>
            <person name="Shea T."/>
            <person name="Sisk P."/>
            <person name="Sykes S."/>
            <person name="Wortman J."/>
            <person name="Nusbaum C."/>
            <person name="Birren B."/>
        </authorList>
    </citation>
    <scope>NUCLEOTIDE SEQUENCE [LARGE SCALE GENOMIC DNA]</scope>
    <source>
        <strain evidence="9 10">CBS 617.96</strain>
    </source>
</reference>
<feature type="region of interest" description="Disordered" evidence="8">
    <location>
        <begin position="237"/>
        <end position="286"/>
    </location>
</feature>
<accession>W9YTF0</accession>
<protein>
    <submittedName>
        <fullName evidence="9">Uncharacterized protein</fullName>
    </submittedName>
</protein>
<evidence type="ECO:0000256" key="8">
    <source>
        <dbReference type="SAM" id="MobiDB-lite"/>
    </source>
</evidence>
<dbReference type="PANTHER" id="PTHR14582">
    <property type="entry name" value="INNER KINETOCHORE SUBUNIT MAL2"/>
    <property type="match status" value="1"/>
</dbReference>
<dbReference type="PANTHER" id="PTHR14582:SF1">
    <property type="entry name" value="CENTROMERE PROTEIN O"/>
    <property type="match status" value="1"/>
</dbReference>
<comment type="caution">
    <text evidence="9">The sequence shown here is derived from an EMBL/GenBank/DDBJ whole genome shotgun (WGS) entry which is preliminary data.</text>
</comment>
<dbReference type="InterPro" id="IPR018464">
    <property type="entry name" value="CENP-O"/>
</dbReference>
<evidence type="ECO:0000313" key="9">
    <source>
        <dbReference type="EMBL" id="EXJ85559.1"/>
    </source>
</evidence>
<dbReference type="Proteomes" id="UP000019484">
    <property type="component" value="Unassembled WGS sequence"/>
</dbReference>
<feature type="region of interest" description="Disordered" evidence="8">
    <location>
        <begin position="125"/>
        <end position="150"/>
    </location>
</feature>
<keyword evidence="7" id="KW-0175">Coiled coil</keyword>
<dbReference type="RefSeq" id="XP_007724997.1">
    <property type="nucleotide sequence ID" value="XM_007726807.1"/>
</dbReference>
<dbReference type="GO" id="GO:0031511">
    <property type="term" value="C:Mis6-Sim4 complex"/>
    <property type="evidence" value="ECO:0007669"/>
    <property type="project" value="TreeGrafter"/>
</dbReference>
<keyword evidence="6" id="KW-0137">Centromere</keyword>
<feature type="coiled-coil region" evidence="7">
    <location>
        <begin position="2"/>
        <end position="29"/>
    </location>
</feature>
<evidence type="ECO:0000256" key="2">
    <source>
        <dbReference type="ARBA" id="ARBA00004584"/>
    </source>
</evidence>